<name>A0A370PFX2_ASPPH</name>
<dbReference type="EMBL" id="KZ851856">
    <property type="protein sequence ID" value="RDK41087.1"/>
    <property type="molecule type" value="Genomic_DNA"/>
</dbReference>
<keyword evidence="2" id="KW-1185">Reference proteome</keyword>
<accession>A0A370PFX2</accession>
<sequence length="184" mass="19729">MHHQVLDGLFVERSSAIVADISGTIEEAFNSCTGGWHGDTPAAEAAQSLGRSIATQKQNIHGPRPYLLGDTDQPHPAGSYHSAKRYAARVAGPTLMSVAGTDVLWYRKIDLGSAVGIGESLSSGNFGRFSMFHCGISSILYHQKQRACTAGQALSPWRTEIHGPGKSCHSIPSISVWLQAKHHV</sequence>
<organism evidence="1 2">
    <name type="scientific">Aspergillus phoenicis ATCC 13157</name>
    <dbReference type="NCBI Taxonomy" id="1353007"/>
    <lineage>
        <taxon>Eukaryota</taxon>
        <taxon>Fungi</taxon>
        <taxon>Dikarya</taxon>
        <taxon>Ascomycota</taxon>
        <taxon>Pezizomycotina</taxon>
        <taxon>Eurotiomycetes</taxon>
        <taxon>Eurotiomycetidae</taxon>
        <taxon>Eurotiales</taxon>
        <taxon>Aspergillaceae</taxon>
        <taxon>Aspergillus</taxon>
    </lineage>
</organism>
<gene>
    <name evidence="1" type="ORF">M752DRAFT_31038</name>
</gene>
<protein>
    <submittedName>
        <fullName evidence="1">Uncharacterized protein</fullName>
    </submittedName>
</protein>
<dbReference type="AlphaFoldDB" id="A0A370PFX2"/>
<proteinExistence type="predicted"/>
<reference evidence="1 2" key="1">
    <citation type="submission" date="2018-07" db="EMBL/GenBank/DDBJ databases">
        <title>Section-level genome sequencing of Aspergillus section Nigri to investigate inter- and intra-species variation.</title>
        <authorList>
            <consortium name="DOE Joint Genome Institute"/>
            <person name="Vesth T.C."/>
            <person name="Nybo J.L."/>
            <person name="Theobald S."/>
            <person name="Frisvad J.C."/>
            <person name="Larsen T.O."/>
            <person name="Nielsen K.F."/>
            <person name="Hoof J.B."/>
            <person name="Brandl J."/>
            <person name="Salamov A."/>
            <person name="Riley R."/>
            <person name="Gladden J.M."/>
            <person name="Phatale P."/>
            <person name="Nielsen M.T."/>
            <person name="Lyhne E.K."/>
            <person name="Kogle M.E."/>
            <person name="Strasser K."/>
            <person name="McDonnell E."/>
            <person name="Barry K."/>
            <person name="Clum A."/>
            <person name="Chen C."/>
            <person name="Nolan M."/>
            <person name="Sandor L."/>
            <person name="Kuo A."/>
            <person name="Lipzen A."/>
            <person name="Hainaut M."/>
            <person name="Drula E."/>
            <person name="Tsang A."/>
            <person name="Magnuson J.K."/>
            <person name="Henrissat B."/>
            <person name="Wiebenga A."/>
            <person name="Simmons B.A."/>
            <person name="Makela M.R."/>
            <person name="De vries R.P."/>
            <person name="Grigoriev I.V."/>
            <person name="Mortensen U.H."/>
            <person name="Baker S.E."/>
            <person name="Andersen M.R."/>
        </authorList>
    </citation>
    <scope>NUCLEOTIDE SEQUENCE [LARGE SCALE GENOMIC DNA]</scope>
    <source>
        <strain evidence="1 2">ATCC 13157</strain>
    </source>
</reference>
<evidence type="ECO:0000313" key="1">
    <source>
        <dbReference type="EMBL" id="RDK41087.1"/>
    </source>
</evidence>
<dbReference type="Proteomes" id="UP000254937">
    <property type="component" value="Unassembled WGS sequence"/>
</dbReference>
<evidence type="ECO:0000313" key="2">
    <source>
        <dbReference type="Proteomes" id="UP000254937"/>
    </source>
</evidence>